<evidence type="ECO:0000256" key="3">
    <source>
        <dbReference type="ARBA" id="ARBA00023002"/>
    </source>
</evidence>
<sequence length="319" mass="36182">MSAVVSQPSLTLPSGAKMPMIGLGTWKSKPGEVTAAVTAAIDCGYRHLDCARAYENEDEVGAGIKAKLDDGTIKREDLFVTSKLWCTHHHPDDVERGFRQSLDKLGLEYMDLFLMHWPMAYKLQRGDVLFPQDKDGNWQFDDTHYTDTWKAMEKLVEKGLCKDIGVSNFNNKQLQDVLDICKVKPANNQVEIHPWLVQDELIEFCTKNGVTVSAYSPLGSPDRPWIKDDDPRLMEDPTVVELAKKKGKSPAQILIRFCLDRNLIVLPKSVTPSRIQANFESLNFKLTSQEVDLLKGLNRNYRGCALEWIKHPLHPFFPL</sequence>
<dbReference type="PANTHER" id="PTHR11732">
    <property type="entry name" value="ALDO/KETO REDUCTASE"/>
    <property type="match status" value="1"/>
</dbReference>
<keyword evidence="3" id="KW-0560">Oxidoreductase</keyword>
<dbReference type="InterPro" id="IPR036812">
    <property type="entry name" value="NAD(P)_OxRdtase_dom_sf"/>
</dbReference>
<dbReference type="Proteomes" id="UP001152320">
    <property type="component" value="Chromosome 17"/>
</dbReference>
<gene>
    <name evidence="8" type="ORF">HOLleu_33032</name>
</gene>
<dbReference type="SUPFAM" id="SSF51430">
    <property type="entry name" value="NAD(P)-linked oxidoreductase"/>
    <property type="match status" value="1"/>
</dbReference>
<evidence type="ECO:0000313" key="8">
    <source>
        <dbReference type="EMBL" id="KAJ8025467.1"/>
    </source>
</evidence>
<evidence type="ECO:0000256" key="6">
    <source>
        <dbReference type="PIRSR" id="PIRSR000097-3"/>
    </source>
</evidence>
<dbReference type="Pfam" id="PF00248">
    <property type="entry name" value="Aldo_ket_red"/>
    <property type="match status" value="1"/>
</dbReference>
<evidence type="ECO:0000256" key="2">
    <source>
        <dbReference type="ARBA" id="ARBA00022857"/>
    </source>
</evidence>
<protein>
    <submittedName>
        <fullName evidence="8">Alcohol dehydrogenase [NADP(+)] A</fullName>
    </submittedName>
</protein>
<evidence type="ECO:0000313" key="9">
    <source>
        <dbReference type="Proteomes" id="UP001152320"/>
    </source>
</evidence>
<evidence type="ECO:0000256" key="5">
    <source>
        <dbReference type="PIRSR" id="PIRSR000097-2"/>
    </source>
</evidence>
<dbReference type="Gene3D" id="3.20.20.100">
    <property type="entry name" value="NADP-dependent oxidoreductase domain"/>
    <property type="match status" value="1"/>
</dbReference>
<organism evidence="8 9">
    <name type="scientific">Holothuria leucospilota</name>
    <name type="common">Black long sea cucumber</name>
    <name type="synonym">Mertensiothuria leucospilota</name>
    <dbReference type="NCBI Taxonomy" id="206669"/>
    <lineage>
        <taxon>Eukaryota</taxon>
        <taxon>Metazoa</taxon>
        <taxon>Echinodermata</taxon>
        <taxon>Eleutherozoa</taxon>
        <taxon>Echinozoa</taxon>
        <taxon>Holothuroidea</taxon>
        <taxon>Aspidochirotacea</taxon>
        <taxon>Aspidochirotida</taxon>
        <taxon>Holothuriidae</taxon>
        <taxon>Holothuria</taxon>
    </lineage>
</organism>
<dbReference type="OrthoDB" id="416253at2759"/>
<dbReference type="PRINTS" id="PR00069">
    <property type="entry name" value="ALDKETRDTASE"/>
</dbReference>
<dbReference type="FunFam" id="3.20.20.100:FF:000006">
    <property type="entry name" value="Aldo-keto reductase family 1 member A1"/>
    <property type="match status" value="1"/>
</dbReference>
<feature type="binding site" evidence="5">
    <location>
        <position position="116"/>
    </location>
    <ligand>
        <name>substrate</name>
    </ligand>
</feature>
<dbReference type="PROSITE" id="PS00798">
    <property type="entry name" value="ALDOKETO_REDUCTASE_1"/>
    <property type="match status" value="1"/>
</dbReference>
<name>A0A9Q0YS51_HOLLE</name>
<accession>A0A9Q0YS51</accession>
<keyword evidence="2" id="KW-0521">NADP</keyword>
<feature type="site" description="Lowers pKa of active site Tyr" evidence="6">
    <location>
        <position position="83"/>
    </location>
</feature>
<evidence type="ECO:0000259" key="7">
    <source>
        <dbReference type="Pfam" id="PF00248"/>
    </source>
</evidence>
<reference evidence="8" key="1">
    <citation type="submission" date="2021-10" db="EMBL/GenBank/DDBJ databases">
        <title>Tropical sea cucumber genome reveals ecological adaptation and Cuvierian tubules defense mechanism.</title>
        <authorList>
            <person name="Chen T."/>
        </authorList>
    </citation>
    <scope>NUCLEOTIDE SEQUENCE</scope>
    <source>
        <strain evidence="8">Nanhai2018</strain>
        <tissue evidence="8">Muscle</tissue>
    </source>
</reference>
<dbReference type="AlphaFoldDB" id="A0A9Q0YS51"/>
<feature type="domain" description="NADP-dependent oxidoreductase" evidence="7">
    <location>
        <begin position="21"/>
        <end position="298"/>
    </location>
</feature>
<proteinExistence type="inferred from homology"/>
<keyword evidence="9" id="KW-1185">Reference proteome</keyword>
<dbReference type="GO" id="GO:0016491">
    <property type="term" value="F:oxidoreductase activity"/>
    <property type="evidence" value="ECO:0007669"/>
    <property type="project" value="UniProtKB-KW"/>
</dbReference>
<dbReference type="EMBL" id="JAIZAY010000017">
    <property type="protein sequence ID" value="KAJ8025467.1"/>
    <property type="molecule type" value="Genomic_DNA"/>
</dbReference>
<comment type="caution">
    <text evidence="8">The sequence shown here is derived from an EMBL/GenBank/DDBJ whole genome shotgun (WGS) entry which is preliminary data.</text>
</comment>
<evidence type="ECO:0000256" key="1">
    <source>
        <dbReference type="ARBA" id="ARBA00007905"/>
    </source>
</evidence>
<dbReference type="InterPro" id="IPR018170">
    <property type="entry name" value="Aldo/ket_reductase_CS"/>
</dbReference>
<dbReference type="PROSITE" id="PS00062">
    <property type="entry name" value="ALDOKETO_REDUCTASE_2"/>
    <property type="match status" value="1"/>
</dbReference>
<evidence type="ECO:0000256" key="4">
    <source>
        <dbReference type="PIRSR" id="PIRSR000097-1"/>
    </source>
</evidence>
<dbReference type="PIRSF" id="PIRSF000097">
    <property type="entry name" value="AKR"/>
    <property type="match status" value="1"/>
</dbReference>
<dbReference type="InterPro" id="IPR023210">
    <property type="entry name" value="NADP_OxRdtase_dom"/>
</dbReference>
<feature type="active site" description="Proton donor" evidence="4">
    <location>
        <position position="54"/>
    </location>
</feature>
<comment type="similarity">
    <text evidence="1">Belongs to the aldo/keto reductase family.</text>
</comment>
<dbReference type="InterPro" id="IPR020471">
    <property type="entry name" value="AKR"/>
</dbReference>